<dbReference type="PANTHER" id="PTHR38011">
    <property type="entry name" value="DIHYDROFOLATE REDUCTASE FAMILY PROTEIN (AFU_ORTHOLOGUE AFUA_8G06820)"/>
    <property type="match status" value="1"/>
</dbReference>
<organism evidence="2 3">
    <name type="scientific">Nocardioides endophyticus</name>
    <dbReference type="NCBI Taxonomy" id="1353775"/>
    <lineage>
        <taxon>Bacteria</taxon>
        <taxon>Bacillati</taxon>
        <taxon>Actinomycetota</taxon>
        <taxon>Actinomycetes</taxon>
        <taxon>Propionibacteriales</taxon>
        <taxon>Nocardioidaceae</taxon>
        <taxon>Nocardioides</taxon>
    </lineage>
</organism>
<evidence type="ECO:0000313" key="2">
    <source>
        <dbReference type="EMBL" id="GAA4750449.1"/>
    </source>
</evidence>
<gene>
    <name evidence="2" type="ORF">GCM10023350_39570</name>
</gene>
<dbReference type="PANTHER" id="PTHR38011:SF2">
    <property type="entry name" value="BIFUNCTIONAL DEAMINASE-REDUCTASE DOMAIN PROTEIN"/>
    <property type="match status" value="1"/>
</dbReference>
<accession>A0ABP8Z9S5</accession>
<dbReference type="SUPFAM" id="SSF53597">
    <property type="entry name" value="Dihydrofolate reductase-like"/>
    <property type="match status" value="1"/>
</dbReference>
<dbReference type="EMBL" id="BAABKN010000025">
    <property type="protein sequence ID" value="GAA4750449.1"/>
    <property type="molecule type" value="Genomic_DNA"/>
</dbReference>
<keyword evidence="3" id="KW-1185">Reference proteome</keyword>
<dbReference type="InterPro" id="IPR050765">
    <property type="entry name" value="Riboflavin_Biosynth_HTPR"/>
</dbReference>
<dbReference type="Proteomes" id="UP001499882">
    <property type="component" value="Unassembled WGS sequence"/>
</dbReference>
<dbReference type="InterPro" id="IPR002734">
    <property type="entry name" value="RibDG_C"/>
</dbReference>
<comment type="caution">
    <text evidence="2">The sequence shown here is derived from an EMBL/GenBank/DDBJ whole genome shotgun (WGS) entry which is preliminary data.</text>
</comment>
<proteinExistence type="predicted"/>
<dbReference type="InterPro" id="IPR024072">
    <property type="entry name" value="DHFR-like_dom_sf"/>
</dbReference>
<reference evidence="3" key="1">
    <citation type="journal article" date="2019" name="Int. J. Syst. Evol. Microbiol.">
        <title>The Global Catalogue of Microorganisms (GCM) 10K type strain sequencing project: providing services to taxonomists for standard genome sequencing and annotation.</title>
        <authorList>
            <consortium name="The Broad Institute Genomics Platform"/>
            <consortium name="The Broad Institute Genome Sequencing Center for Infectious Disease"/>
            <person name="Wu L."/>
            <person name="Ma J."/>
        </authorList>
    </citation>
    <scope>NUCLEOTIDE SEQUENCE [LARGE SCALE GENOMIC DNA]</scope>
    <source>
        <strain evidence="3">JCM 18532</strain>
    </source>
</reference>
<dbReference type="Pfam" id="PF01872">
    <property type="entry name" value="RibD_C"/>
    <property type="match status" value="1"/>
</dbReference>
<dbReference type="Gene3D" id="3.40.430.10">
    <property type="entry name" value="Dihydrofolate Reductase, subunit A"/>
    <property type="match status" value="1"/>
</dbReference>
<dbReference type="RefSeq" id="WP_345528688.1">
    <property type="nucleotide sequence ID" value="NZ_BAABKN010000025.1"/>
</dbReference>
<protein>
    <submittedName>
        <fullName evidence="2">Dihydrofolate reductase family protein</fullName>
    </submittedName>
</protein>
<evidence type="ECO:0000313" key="3">
    <source>
        <dbReference type="Proteomes" id="UP001499882"/>
    </source>
</evidence>
<name>A0ABP8Z9S5_9ACTN</name>
<sequence length="197" mass="21682">MTATYTFDIFSSIDGFGSYSPPANWGGYWGKQGPELLAHRLAAYGGEQRMVFGANTYRAFAEMLAASSEGDDVRDPWVDRMRSLPAYVVSSTLREPLDWPDATVVSGEPAEVVARLKEESDVPLRSHGSLRLNRALMAAGLVDLVQLTLYPVISGQTGDEPIFAGAADFDLELLESRTLDSDITELIYRPTLRTWSN</sequence>
<feature type="domain" description="Bacterial bifunctional deaminase-reductase C-terminal" evidence="1">
    <location>
        <begin position="8"/>
        <end position="183"/>
    </location>
</feature>
<evidence type="ECO:0000259" key="1">
    <source>
        <dbReference type="Pfam" id="PF01872"/>
    </source>
</evidence>